<sequence>MAVALNIVSVILALYANTCTCAVVQFIFGDSLSDVGNNNYLTKSLARAALPWYGIDFGSGMPNGRFSNGRTVADIIGDRMGYPRPPAFLDASLTEDVILEKGVNYASGGGGILNETASLFIQRFSLYKQIELFQGTQEIIQMKIGGEAADKFFKEAIYTVALGSNDFINNYLLPVYPDSLSYSSDGFIDYLMSTLESQLKLLHSLGVRKLIFVGLGPMGCIPILRVLSTSGACQESTNKLALSFNQAAGKLMEDLNVKLPNASFRFGEAYDVVQDIINDPAKYGFKNSDSPCCTLMKGRIRPSLTCTPLSSLCKDRSKYVFWDEYHPTDAANELIATVTMEKLGLVPDKVASFLSVFIFDEVPPVVLDDHETSEICEWEELPIECVISYGCYRVPLITCETETVIDNPKSVFIEEDIDMLSAVESDNDEVLKEDVCHDIPVEDTVSYGHYQVPSVVYEPDIGFEDQRNELGMESGDKEEFVDYKFENFETYESSALVWSSRSLDFEGAVEDESEEDMTDEFQKEYIERMSWFDLLYYDRRGLLSAISGNSESSSFAIPLTPWIGEPIRKLIQSVERDFEMIYVGQLCLGWEALHYQYRKVESLAAEKGAFFGNVAGKFQKFQIFLERFAENDKCDGRRVWNYVHNRSSFKSLLQVPEVSDNKNKSFWKLKNLPWTYSKVQDPRDLVLLSNLNKALKKRRIDMVGGLIYEEGVRYEGYAEEEKMVINEKSLN</sequence>
<organism evidence="5 6">
    <name type="scientific">Acorus gramineus</name>
    <name type="common">Dwarf sweet flag</name>
    <dbReference type="NCBI Taxonomy" id="55184"/>
    <lineage>
        <taxon>Eukaryota</taxon>
        <taxon>Viridiplantae</taxon>
        <taxon>Streptophyta</taxon>
        <taxon>Embryophyta</taxon>
        <taxon>Tracheophyta</taxon>
        <taxon>Spermatophyta</taxon>
        <taxon>Magnoliopsida</taxon>
        <taxon>Liliopsida</taxon>
        <taxon>Acoraceae</taxon>
        <taxon>Acorus</taxon>
    </lineage>
</organism>
<dbReference type="GO" id="GO:0016788">
    <property type="term" value="F:hydrolase activity, acting on ester bonds"/>
    <property type="evidence" value="ECO:0007669"/>
    <property type="project" value="InterPro"/>
</dbReference>
<reference evidence="5" key="1">
    <citation type="journal article" date="2023" name="Nat. Commun.">
        <title>Diploid and tetraploid genomes of Acorus and the evolution of monocots.</title>
        <authorList>
            <person name="Ma L."/>
            <person name="Liu K.W."/>
            <person name="Li Z."/>
            <person name="Hsiao Y.Y."/>
            <person name="Qi Y."/>
            <person name="Fu T."/>
            <person name="Tang G.D."/>
            <person name="Zhang D."/>
            <person name="Sun W.H."/>
            <person name="Liu D.K."/>
            <person name="Li Y."/>
            <person name="Chen G.Z."/>
            <person name="Liu X.D."/>
            <person name="Liao X.Y."/>
            <person name="Jiang Y.T."/>
            <person name="Yu X."/>
            <person name="Hao Y."/>
            <person name="Huang J."/>
            <person name="Zhao X.W."/>
            <person name="Ke S."/>
            <person name="Chen Y.Y."/>
            <person name="Wu W.L."/>
            <person name="Hsu J.L."/>
            <person name="Lin Y.F."/>
            <person name="Huang M.D."/>
            <person name="Li C.Y."/>
            <person name="Huang L."/>
            <person name="Wang Z.W."/>
            <person name="Zhao X."/>
            <person name="Zhong W.Y."/>
            <person name="Peng D.H."/>
            <person name="Ahmad S."/>
            <person name="Lan S."/>
            <person name="Zhang J.S."/>
            <person name="Tsai W.C."/>
            <person name="Van de Peer Y."/>
            <person name="Liu Z.J."/>
        </authorList>
    </citation>
    <scope>NUCLEOTIDE SEQUENCE</scope>
    <source>
        <strain evidence="5">SCP</strain>
    </source>
</reference>
<dbReference type="PANTHER" id="PTHR45648:SF8">
    <property type="entry name" value="ZINC FINGER PROTEIN"/>
    <property type="match status" value="1"/>
</dbReference>
<feature type="chain" id="PRO_5043843845" evidence="4">
    <location>
        <begin position="22"/>
        <end position="731"/>
    </location>
</feature>
<dbReference type="Gene3D" id="3.40.50.1110">
    <property type="entry name" value="SGNH hydrolase"/>
    <property type="match status" value="1"/>
</dbReference>
<keyword evidence="2" id="KW-0378">Hydrolase</keyword>
<dbReference type="InterPro" id="IPR035669">
    <property type="entry name" value="SGNH_plant_lipase-like"/>
</dbReference>
<dbReference type="InterPro" id="IPR051058">
    <property type="entry name" value="GDSL_Est/Lipase"/>
</dbReference>
<comment type="caution">
    <text evidence="5">The sequence shown here is derived from an EMBL/GenBank/DDBJ whole genome shotgun (WGS) entry which is preliminary data.</text>
</comment>
<dbReference type="GO" id="GO:0016042">
    <property type="term" value="P:lipid catabolic process"/>
    <property type="evidence" value="ECO:0007669"/>
    <property type="project" value="UniProtKB-KW"/>
</dbReference>
<dbReference type="AlphaFoldDB" id="A0AAV9AQN5"/>
<evidence type="ECO:0000256" key="2">
    <source>
        <dbReference type="ARBA" id="ARBA00022801"/>
    </source>
</evidence>
<dbReference type="Pfam" id="PF00657">
    <property type="entry name" value="Lipase_GDSL"/>
    <property type="match status" value="1"/>
</dbReference>
<keyword evidence="4" id="KW-0732">Signal</keyword>
<dbReference type="EMBL" id="JAUJYN010000007">
    <property type="protein sequence ID" value="KAK1266420.1"/>
    <property type="molecule type" value="Genomic_DNA"/>
</dbReference>
<dbReference type="PANTHER" id="PTHR45648">
    <property type="entry name" value="GDSL LIPASE/ACYLHYDROLASE FAMILY PROTEIN (AFU_ORTHOLOGUE AFUA_4G14700)"/>
    <property type="match status" value="1"/>
</dbReference>
<dbReference type="SUPFAM" id="SSF52266">
    <property type="entry name" value="SGNH hydrolase"/>
    <property type="match status" value="1"/>
</dbReference>
<keyword evidence="3" id="KW-0443">Lipid metabolism</keyword>
<comment type="similarity">
    <text evidence="1">Belongs to the 'GDSL' lipolytic enzyme family.</text>
</comment>
<keyword evidence="3" id="KW-0442">Lipid degradation</keyword>
<dbReference type="CDD" id="cd01837">
    <property type="entry name" value="SGNH_plant_lipase_like"/>
    <property type="match status" value="1"/>
</dbReference>
<gene>
    <name evidence="5" type="ORF">QJS04_geneDACA000596</name>
</gene>
<evidence type="ECO:0000256" key="4">
    <source>
        <dbReference type="SAM" id="SignalP"/>
    </source>
</evidence>
<dbReference type="Proteomes" id="UP001179952">
    <property type="component" value="Unassembled WGS sequence"/>
</dbReference>
<evidence type="ECO:0000256" key="1">
    <source>
        <dbReference type="ARBA" id="ARBA00008668"/>
    </source>
</evidence>
<feature type="signal peptide" evidence="4">
    <location>
        <begin position="1"/>
        <end position="21"/>
    </location>
</feature>
<accession>A0AAV9AQN5</accession>
<protein>
    <submittedName>
        <fullName evidence="5">GDSL esterase/lipase</fullName>
    </submittedName>
</protein>
<evidence type="ECO:0000256" key="3">
    <source>
        <dbReference type="ARBA" id="ARBA00022963"/>
    </source>
</evidence>
<dbReference type="InterPro" id="IPR036514">
    <property type="entry name" value="SGNH_hydro_sf"/>
</dbReference>
<keyword evidence="6" id="KW-1185">Reference proteome</keyword>
<reference evidence="5" key="2">
    <citation type="submission" date="2023-06" db="EMBL/GenBank/DDBJ databases">
        <authorList>
            <person name="Ma L."/>
            <person name="Liu K.-W."/>
            <person name="Li Z."/>
            <person name="Hsiao Y.-Y."/>
            <person name="Qi Y."/>
            <person name="Fu T."/>
            <person name="Tang G."/>
            <person name="Zhang D."/>
            <person name="Sun W.-H."/>
            <person name="Liu D.-K."/>
            <person name="Li Y."/>
            <person name="Chen G.-Z."/>
            <person name="Liu X.-D."/>
            <person name="Liao X.-Y."/>
            <person name="Jiang Y.-T."/>
            <person name="Yu X."/>
            <person name="Hao Y."/>
            <person name="Huang J."/>
            <person name="Zhao X.-W."/>
            <person name="Ke S."/>
            <person name="Chen Y.-Y."/>
            <person name="Wu W.-L."/>
            <person name="Hsu J.-L."/>
            <person name="Lin Y.-F."/>
            <person name="Huang M.-D."/>
            <person name="Li C.-Y."/>
            <person name="Huang L."/>
            <person name="Wang Z.-W."/>
            <person name="Zhao X."/>
            <person name="Zhong W.-Y."/>
            <person name="Peng D.-H."/>
            <person name="Ahmad S."/>
            <person name="Lan S."/>
            <person name="Zhang J.-S."/>
            <person name="Tsai W.-C."/>
            <person name="Van De Peer Y."/>
            <person name="Liu Z.-J."/>
        </authorList>
    </citation>
    <scope>NUCLEOTIDE SEQUENCE</scope>
    <source>
        <strain evidence="5">SCP</strain>
        <tissue evidence="5">Leaves</tissue>
    </source>
</reference>
<dbReference type="Pfam" id="PF07891">
    <property type="entry name" value="DUF1666"/>
    <property type="match status" value="1"/>
</dbReference>
<proteinExistence type="inferred from homology"/>
<dbReference type="InterPro" id="IPR001087">
    <property type="entry name" value="GDSL"/>
</dbReference>
<evidence type="ECO:0000313" key="5">
    <source>
        <dbReference type="EMBL" id="KAK1266420.1"/>
    </source>
</evidence>
<name>A0AAV9AQN5_ACOGR</name>
<dbReference type="InterPro" id="IPR012870">
    <property type="entry name" value="DUF1666"/>
</dbReference>
<evidence type="ECO:0000313" key="6">
    <source>
        <dbReference type="Proteomes" id="UP001179952"/>
    </source>
</evidence>